<feature type="repeat" description="TPR" evidence="3">
    <location>
        <begin position="77"/>
        <end position="110"/>
    </location>
</feature>
<dbReference type="InterPro" id="IPR011990">
    <property type="entry name" value="TPR-like_helical_dom_sf"/>
</dbReference>
<keyword evidence="4" id="KW-1133">Transmembrane helix</keyword>
<protein>
    <recommendedName>
        <fullName evidence="7">Tetratricopeptide repeat protein</fullName>
    </recommendedName>
</protein>
<dbReference type="PANTHER" id="PTHR44858">
    <property type="entry name" value="TETRATRICOPEPTIDE REPEAT PROTEIN 6"/>
    <property type="match status" value="1"/>
</dbReference>
<gene>
    <name evidence="5" type="ORF">DRJ04_00760</name>
</gene>
<evidence type="ECO:0000256" key="4">
    <source>
        <dbReference type="SAM" id="Phobius"/>
    </source>
</evidence>
<name>A0A662DID4_UNCAE</name>
<organism evidence="5 6">
    <name type="scientific">Aerophobetes bacterium</name>
    <dbReference type="NCBI Taxonomy" id="2030807"/>
    <lineage>
        <taxon>Bacteria</taxon>
        <taxon>Candidatus Aerophobota</taxon>
    </lineage>
</organism>
<feature type="repeat" description="TPR" evidence="3">
    <location>
        <begin position="145"/>
        <end position="178"/>
    </location>
</feature>
<keyword evidence="2 3" id="KW-0802">TPR repeat</keyword>
<keyword evidence="4" id="KW-0812">Transmembrane</keyword>
<accession>A0A662DID4</accession>
<dbReference type="Gene3D" id="1.25.40.10">
    <property type="entry name" value="Tetratricopeptide repeat domain"/>
    <property type="match status" value="2"/>
</dbReference>
<dbReference type="PROSITE" id="PS50005">
    <property type="entry name" value="TPR"/>
    <property type="match status" value="3"/>
</dbReference>
<proteinExistence type="predicted"/>
<evidence type="ECO:0000313" key="6">
    <source>
        <dbReference type="Proteomes" id="UP000280417"/>
    </source>
</evidence>
<evidence type="ECO:0000256" key="2">
    <source>
        <dbReference type="ARBA" id="ARBA00022803"/>
    </source>
</evidence>
<reference evidence="5 6" key="1">
    <citation type="submission" date="2018-06" db="EMBL/GenBank/DDBJ databases">
        <title>Extensive metabolic versatility and redundancy in microbially diverse, dynamic hydrothermal sediments.</title>
        <authorList>
            <person name="Dombrowski N."/>
            <person name="Teske A."/>
            <person name="Baker B.J."/>
        </authorList>
    </citation>
    <scope>NUCLEOTIDE SEQUENCE [LARGE SCALE GENOMIC DNA]</scope>
    <source>
        <strain evidence="5">B3_G15</strain>
    </source>
</reference>
<evidence type="ECO:0000313" key="5">
    <source>
        <dbReference type="EMBL" id="RLE15275.1"/>
    </source>
</evidence>
<comment type="caution">
    <text evidence="5">The sequence shown here is derived from an EMBL/GenBank/DDBJ whole genome shotgun (WGS) entry which is preliminary data.</text>
</comment>
<dbReference type="Pfam" id="PF14559">
    <property type="entry name" value="TPR_19"/>
    <property type="match status" value="1"/>
</dbReference>
<evidence type="ECO:0000256" key="3">
    <source>
        <dbReference type="PROSITE-ProRule" id="PRU00339"/>
    </source>
</evidence>
<keyword evidence="1" id="KW-0677">Repeat</keyword>
<dbReference type="SMART" id="SM00028">
    <property type="entry name" value="TPR"/>
    <property type="match status" value="4"/>
</dbReference>
<keyword evidence="4" id="KW-0472">Membrane</keyword>
<dbReference type="EMBL" id="QMQA01000010">
    <property type="protein sequence ID" value="RLE15275.1"/>
    <property type="molecule type" value="Genomic_DNA"/>
</dbReference>
<evidence type="ECO:0000256" key="1">
    <source>
        <dbReference type="ARBA" id="ARBA00022737"/>
    </source>
</evidence>
<dbReference type="PANTHER" id="PTHR44858:SF1">
    <property type="entry name" value="UDP-N-ACETYLGLUCOSAMINE--PEPTIDE N-ACETYLGLUCOSAMINYLTRANSFERASE SPINDLY-RELATED"/>
    <property type="match status" value="1"/>
</dbReference>
<evidence type="ECO:0008006" key="7">
    <source>
        <dbReference type="Google" id="ProtNLM"/>
    </source>
</evidence>
<dbReference type="Proteomes" id="UP000280417">
    <property type="component" value="Unassembled WGS sequence"/>
</dbReference>
<dbReference type="InterPro" id="IPR019734">
    <property type="entry name" value="TPR_rpt"/>
</dbReference>
<feature type="transmembrane region" description="Helical" evidence="4">
    <location>
        <begin position="12"/>
        <end position="34"/>
    </location>
</feature>
<dbReference type="SUPFAM" id="SSF48452">
    <property type="entry name" value="TPR-like"/>
    <property type="match status" value="1"/>
</dbReference>
<dbReference type="InterPro" id="IPR050498">
    <property type="entry name" value="Ycf3"/>
</dbReference>
<feature type="repeat" description="TPR" evidence="3">
    <location>
        <begin position="111"/>
        <end position="144"/>
    </location>
</feature>
<dbReference type="AlphaFoldDB" id="A0A662DID4"/>
<sequence>MQAKLFWKKQKIILALVLLAGIAFLSYISVQSFWADVHYRRARKLSRNVREWKQAILEYEKAISISPGNAEYHDEAGQLYLKLFMLYRDDKWFNKSVNHFKKSYQLNPYNAWAHYHLAWCYWTKKMYSEAAQESKKAIQLDPNNATYHWQLAAIYEDAGELKEAIDEYKEVLRIIPGHAKAKEAVKRVEGKINEL</sequence>